<evidence type="ECO:0000313" key="4">
    <source>
        <dbReference type="Proteomes" id="UP000092691"/>
    </source>
</evidence>
<evidence type="ECO:0000256" key="1">
    <source>
        <dbReference type="SAM" id="MobiDB-lite"/>
    </source>
</evidence>
<evidence type="ECO:0000256" key="2">
    <source>
        <dbReference type="SAM" id="SignalP"/>
    </source>
</evidence>
<proteinExistence type="predicted"/>
<feature type="region of interest" description="Disordered" evidence="1">
    <location>
        <begin position="189"/>
        <end position="224"/>
    </location>
</feature>
<accession>A0A1B1CF05</accession>
<dbReference type="Proteomes" id="UP000092691">
    <property type="component" value="Chromosome"/>
</dbReference>
<feature type="compositionally biased region" description="Low complexity" evidence="1">
    <location>
        <begin position="204"/>
        <end position="224"/>
    </location>
</feature>
<dbReference type="AlphaFoldDB" id="A0A1B1CF05"/>
<sequence>MRLFDHLKPFAIGLSAFLAVTGAAAASETSYYRGKPWEVVLHLPDTQNERPYCAFRTSLWEARSISIEKMIGAGDEVAIALRVRKESWQLPDNQTTTVAADTVMGMVEVPMKAITGQELYSGVPTVPVLLYNVVIGSMLDSVLAARQPQPLTIKFSGNEPLWTVPALDRFQAFEMNDAFKRCGLDLRGMQSKAEQDDSSQQSTSPFGAASPAGQPPAQSSASSQSLAAPSDWEFYARDEDWGHTCFVQTHNGIVMVGFMGSSGKDLIGFVSSLFSGETRATWHVDDKPAYVSDGGESDYFGWHEFGQLPMELLDQASEGKEMAVTGGSGERVLVDLRGAAEAVSKFKACFNK</sequence>
<reference evidence="3 4" key="1">
    <citation type="submission" date="2016-06" db="EMBL/GenBank/DDBJ databases">
        <title>Microsymbionts genomes from the relict species Vavilovia formosa.</title>
        <authorList>
            <person name="Chirak E."/>
            <person name="Kimeklis A."/>
            <person name="Andronov E."/>
        </authorList>
    </citation>
    <scope>NUCLEOTIDE SEQUENCE [LARGE SCALE GENOMIC DNA]</scope>
    <source>
        <strain evidence="3 4">Vaf10</strain>
    </source>
</reference>
<name>A0A1B1CF05_RHILE</name>
<dbReference type="OrthoDB" id="8305466at2"/>
<dbReference type="EMBL" id="CP016286">
    <property type="protein sequence ID" value="ANP88266.1"/>
    <property type="molecule type" value="Genomic_DNA"/>
</dbReference>
<protein>
    <submittedName>
        <fullName evidence="3">Uncharacterized protein</fullName>
    </submittedName>
</protein>
<feature type="chain" id="PRO_5008520879" evidence="2">
    <location>
        <begin position="27"/>
        <end position="352"/>
    </location>
</feature>
<keyword evidence="2" id="KW-0732">Signal</keyword>
<feature type="signal peptide" evidence="2">
    <location>
        <begin position="1"/>
        <end position="26"/>
    </location>
</feature>
<gene>
    <name evidence="3" type="ORF">BA011_22700</name>
</gene>
<dbReference type="RefSeq" id="WP_065282102.1">
    <property type="nucleotide sequence ID" value="NZ_CP016286.1"/>
</dbReference>
<evidence type="ECO:0000313" key="3">
    <source>
        <dbReference type="EMBL" id="ANP88266.1"/>
    </source>
</evidence>
<organism evidence="3 4">
    <name type="scientific">Rhizobium leguminosarum</name>
    <dbReference type="NCBI Taxonomy" id="384"/>
    <lineage>
        <taxon>Bacteria</taxon>
        <taxon>Pseudomonadati</taxon>
        <taxon>Pseudomonadota</taxon>
        <taxon>Alphaproteobacteria</taxon>
        <taxon>Hyphomicrobiales</taxon>
        <taxon>Rhizobiaceae</taxon>
        <taxon>Rhizobium/Agrobacterium group</taxon>
        <taxon>Rhizobium</taxon>
    </lineage>
</organism>